<sequence length="49" mass="5929">MVIFSPLNKIIYNNFLILQEVFLCSVFCFMAFIHYLNYNIFQKHITLHS</sequence>
<evidence type="ECO:0000256" key="1">
    <source>
        <dbReference type="SAM" id="Phobius"/>
    </source>
</evidence>
<dbReference type="AlphaFoldDB" id="A7I1H2"/>
<accession>A7I1H2</accession>
<evidence type="ECO:0000313" key="2">
    <source>
        <dbReference type="EMBL" id="ABS51891.1"/>
    </source>
</evidence>
<name>A7I1H2_CAMHC</name>
<feature type="transmembrane region" description="Helical" evidence="1">
    <location>
        <begin position="15"/>
        <end position="36"/>
    </location>
</feature>
<dbReference type="Proteomes" id="UP000002407">
    <property type="component" value="Chromosome"/>
</dbReference>
<keyword evidence="1" id="KW-1133">Transmembrane helix</keyword>
<gene>
    <name evidence="2" type="ordered locus">CHAB381_0792</name>
</gene>
<keyword evidence="1" id="KW-0812">Transmembrane</keyword>
<organism evidence="2 3">
    <name type="scientific">Campylobacter hominis (strain ATCC BAA-381 / DSM 21671 / CCUG 45161 / LMG 19568 / NCTC 13146 / CH001A)</name>
    <dbReference type="NCBI Taxonomy" id="360107"/>
    <lineage>
        <taxon>Bacteria</taxon>
        <taxon>Pseudomonadati</taxon>
        <taxon>Campylobacterota</taxon>
        <taxon>Epsilonproteobacteria</taxon>
        <taxon>Campylobacterales</taxon>
        <taxon>Campylobacteraceae</taxon>
        <taxon>Campylobacter</taxon>
    </lineage>
</organism>
<dbReference type="HOGENOM" id="CLU_3133441_0_0_7"/>
<evidence type="ECO:0000313" key="3">
    <source>
        <dbReference type="Proteomes" id="UP000002407"/>
    </source>
</evidence>
<keyword evidence="3" id="KW-1185">Reference proteome</keyword>
<reference evidence="3" key="1">
    <citation type="submission" date="2007-07" db="EMBL/GenBank/DDBJ databases">
        <title>Complete genome sequence of Campylobacter hominis ATCC BAA-381, a commensal isolated from the human gastrointestinal tract.</title>
        <authorList>
            <person name="Fouts D.E."/>
            <person name="Mongodin E.F."/>
            <person name="Puiu D."/>
            <person name="Sebastian Y."/>
            <person name="Miller W.G."/>
            <person name="Mandrell R.E."/>
            <person name="Nelson K.E."/>
        </authorList>
    </citation>
    <scope>NUCLEOTIDE SEQUENCE [LARGE SCALE GENOMIC DNA]</scope>
    <source>
        <strain evidence="3">ATCC BAA-381 / LMG 19568 / NCTC 13146 / CH001A</strain>
    </source>
</reference>
<dbReference type="EMBL" id="CP000776">
    <property type="protein sequence ID" value="ABS51891.1"/>
    <property type="molecule type" value="Genomic_DNA"/>
</dbReference>
<keyword evidence="1" id="KW-0472">Membrane</keyword>
<dbReference type="KEGG" id="cha:CHAB381_0792"/>
<protein>
    <submittedName>
        <fullName evidence="2">Uncharacterized protein</fullName>
    </submittedName>
</protein>
<proteinExistence type="predicted"/>